<evidence type="ECO:0000313" key="2">
    <source>
        <dbReference type="EMBL" id="CAJ1064981.1"/>
    </source>
</evidence>
<feature type="region of interest" description="Disordered" evidence="1">
    <location>
        <begin position="446"/>
        <end position="466"/>
    </location>
</feature>
<dbReference type="AlphaFoldDB" id="A0AAV1FWB6"/>
<sequence>MPRLTVLHPRGQGATGQGGRGGGLDRACKWMEEAKEGGPAERHRKLESFNQTPPGYQALKKLSHLKSWYSFALVVAVWSVCQVEAPLYPSVNVTWMLVLVCLVWMVLGACFHALKSSLRPGQNQGEPPGRLEKRIVSANRNIQWAPRPRGPGPGVPLALALADSLLQCVLQEPLPDPSVPHIKTLICRLESLFHTLQKADIGSEDTTLAVDYDPKVTDKVKLIQTYLQQRLTLLCRLVSVQWDFEASVKDMLEGLDSLWAQLEELHTGVTLTKEGSQDHRDLASALTDAETLFAVLGRYRTILRCCQTHLKDSTQLLQELTWSHTHFRNRVRSSSSESVWPELLLQSNMEQFDKVQENFLSMEHQTSTFQAHLEGLREETQEGRAGLLRSGSVSSQTSSTESRNGVASPERHSSPSASTPVPQTVKTKDREINAVLSLCERSAQHLSSTIGRLRRSGRRKLSSPTL</sequence>
<name>A0AAV1FWB6_XYRNO</name>
<feature type="compositionally biased region" description="Low complexity" evidence="1">
    <location>
        <begin position="390"/>
        <end position="402"/>
    </location>
</feature>
<accession>A0AAV1FWB6</accession>
<dbReference type="Proteomes" id="UP001178508">
    <property type="component" value="Chromosome 10"/>
</dbReference>
<feature type="region of interest" description="Disordered" evidence="1">
    <location>
        <begin position="1"/>
        <end position="23"/>
    </location>
</feature>
<organism evidence="2 3">
    <name type="scientific">Xyrichtys novacula</name>
    <name type="common">Pearly razorfish</name>
    <name type="synonym">Hemipteronotus novacula</name>
    <dbReference type="NCBI Taxonomy" id="13765"/>
    <lineage>
        <taxon>Eukaryota</taxon>
        <taxon>Metazoa</taxon>
        <taxon>Chordata</taxon>
        <taxon>Craniata</taxon>
        <taxon>Vertebrata</taxon>
        <taxon>Euteleostomi</taxon>
        <taxon>Actinopterygii</taxon>
        <taxon>Neopterygii</taxon>
        <taxon>Teleostei</taxon>
        <taxon>Neoteleostei</taxon>
        <taxon>Acanthomorphata</taxon>
        <taxon>Eupercaria</taxon>
        <taxon>Labriformes</taxon>
        <taxon>Labridae</taxon>
        <taxon>Xyrichtys</taxon>
    </lineage>
</organism>
<proteinExistence type="predicted"/>
<keyword evidence="3" id="KW-1185">Reference proteome</keyword>
<protein>
    <submittedName>
        <fullName evidence="2">Uncharacterized protein si:ch211-151h10.2</fullName>
    </submittedName>
</protein>
<feature type="compositionally biased region" description="Polar residues" evidence="1">
    <location>
        <begin position="414"/>
        <end position="425"/>
    </location>
</feature>
<reference evidence="2" key="1">
    <citation type="submission" date="2023-08" db="EMBL/GenBank/DDBJ databases">
        <authorList>
            <person name="Alioto T."/>
            <person name="Alioto T."/>
            <person name="Gomez Garrido J."/>
        </authorList>
    </citation>
    <scope>NUCLEOTIDE SEQUENCE</scope>
</reference>
<feature type="compositionally biased region" description="Gly residues" evidence="1">
    <location>
        <begin position="13"/>
        <end position="23"/>
    </location>
</feature>
<evidence type="ECO:0000256" key="1">
    <source>
        <dbReference type="SAM" id="MobiDB-lite"/>
    </source>
</evidence>
<feature type="region of interest" description="Disordered" evidence="1">
    <location>
        <begin position="379"/>
        <end position="427"/>
    </location>
</feature>
<dbReference type="EMBL" id="OY660873">
    <property type="protein sequence ID" value="CAJ1064981.1"/>
    <property type="molecule type" value="Genomic_DNA"/>
</dbReference>
<feature type="compositionally biased region" description="Basic residues" evidence="1">
    <location>
        <begin position="452"/>
        <end position="466"/>
    </location>
</feature>
<gene>
    <name evidence="2" type="ORF">XNOV1_A009047</name>
</gene>
<evidence type="ECO:0000313" key="3">
    <source>
        <dbReference type="Proteomes" id="UP001178508"/>
    </source>
</evidence>